<keyword evidence="11" id="KW-1185">Reference proteome</keyword>
<dbReference type="eggNOG" id="COG1960">
    <property type="taxonomic scope" value="Bacteria"/>
</dbReference>
<dbReference type="PIRSF" id="PIRSF016578">
    <property type="entry name" value="HsaA"/>
    <property type="match status" value="1"/>
</dbReference>
<evidence type="ECO:0000259" key="7">
    <source>
        <dbReference type="Pfam" id="PF00441"/>
    </source>
</evidence>
<name>F5XMR5_MICPN</name>
<dbReference type="Pfam" id="PF02770">
    <property type="entry name" value="Acyl-CoA_dh_M"/>
    <property type="match status" value="1"/>
</dbReference>
<dbReference type="InterPro" id="IPR009075">
    <property type="entry name" value="AcylCo_DH/oxidase_C"/>
</dbReference>
<protein>
    <submittedName>
        <fullName evidence="10">Acyl-CoA dehydrogenase</fullName>
        <ecNumber evidence="10">1.3.99.-</ecNumber>
    </submittedName>
</protein>
<evidence type="ECO:0000256" key="2">
    <source>
        <dbReference type="ARBA" id="ARBA00009347"/>
    </source>
</evidence>
<comment type="similarity">
    <text evidence="2 6">Belongs to the acyl-CoA dehydrogenase family.</text>
</comment>
<dbReference type="RefSeq" id="WP_013861871.1">
    <property type="nucleotide sequence ID" value="NC_015635.1"/>
</dbReference>
<comment type="cofactor">
    <cofactor evidence="1 6">
        <name>FAD</name>
        <dbReference type="ChEBI" id="CHEBI:57692"/>
    </cofactor>
</comment>
<keyword evidence="3 6" id="KW-0285">Flavoprotein</keyword>
<dbReference type="EMBL" id="AP012204">
    <property type="protein sequence ID" value="BAK33988.1"/>
    <property type="molecule type" value="Genomic_DNA"/>
</dbReference>
<dbReference type="AlphaFoldDB" id="F5XMR5"/>
<sequence length="412" mass="43175">MSEIESPAYDVSVHESPAYDVSGPATAYLSALQPVLDEVIVPAAEDVDRDHLFPRQGVQALVDAGLGGLLIPREFGGPDAGLVVYAEVLARIAAACGSTSTVYMTNLHCAHPIVLGGRVDQQRRWVPALGSGQAFGATALTESEAGSDVASMRTYARRDGDSYVINGSKMFISNGDVADVLVLFATVDPALGRDGITAFLLDTAHLSGFGVGRPMDKLGQRGASTVPLSFDHCRVPADAVLGEVGRGWALLLQAVLRSRISAAAQGVGFATGAFETVVAYCAKHGLLTARNRAAQDLQFDLAALRAEISAARALLLHACAATDAVAAAGGADPTALLAEVKLHCTRVGVQVAARCLELLGGEADRLDVGLERRLRDAKITEIYDGTNQVQSMLIARDLRFSPTAMSALDTRP</sequence>
<dbReference type="EC" id="1.3.99.-" evidence="10"/>
<dbReference type="PANTHER" id="PTHR43884:SF12">
    <property type="entry name" value="ISOVALERYL-COA DEHYDROGENASE, MITOCHONDRIAL-RELATED"/>
    <property type="match status" value="1"/>
</dbReference>
<organism evidence="10 11">
    <name type="scientific">Microlunatus phosphovorus (strain ATCC 700054 / DSM 10555 / JCM 9379 / NBRC 101784 / NCIMB 13414 / VKM Ac-1990 / NM-1)</name>
    <dbReference type="NCBI Taxonomy" id="1032480"/>
    <lineage>
        <taxon>Bacteria</taxon>
        <taxon>Bacillati</taxon>
        <taxon>Actinomycetota</taxon>
        <taxon>Actinomycetes</taxon>
        <taxon>Propionibacteriales</taxon>
        <taxon>Propionibacteriaceae</taxon>
        <taxon>Microlunatus</taxon>
    </lineage>
</organism>
<feature type="domain" description="Acyl-CoA oxidase/dehydrogenase middle" evidence="8">
    <location>
        <begin position="137"/>
        <end position="233"/>
    </location>
</feature>
<dbReference type="Gene3D" id="2.40.110.10">
    <property type="entry name" value="Butyryl-CoA Dehydrogenase, subunit A, domain 2"/>
    <property type="match status" value="1"/>
</dbReference>
<reference evidence="10 11" key="1">
    <citation type="submission" date="2011-05" db="EMBL/GenBank/DDBJ databases">
        <title>Whole genome sequence of Microlunatus phosphovorus NM-1.</title>
        <authorList>
            <person name="Hosoyama A."/>
            <person name="Sasaki K."/>
            <person name="Harada T."/>
            <person name="Igarashi R."/>
            <person name="Kawakoshi A."/>
            <person name="Sasagawa M."/>
            <person name="Fukada J."/>
            <person name="Nakamura S."/>
            <person name="Katano Y."/>
            <person name="Hanada S."/>
            <person name="Kamagata Y."/>
            <person name="Nakamura N."/>
            <person name="Yamazaki S."/>
            <person name="Fujita N."/>
        </authorList>
    </citation>
    <scope>NUCLEOTIDE SEQUENCE [LARGE SCALE GENOMIC DNA]</scope>
    <source>
        <strain evidence="11">ATCC 700054 / DSM 10555 / JCM 9379 / NBRC 101784 / NCIMB 13414 / VKM Ac-1990 / NM-1</strain>
    </source>
</reference>
<dbReference type="Gene3D" id="1.10.540.10">
    <property type="entry name" value="Acyl-CoA dehydrogenase/oxidase, N-terminal domain"/>
    <property type="match status" value="1"/>
</dbReference>
<dbReference type="InterPro" id="IPR013786">
    <property type="entry name" value="AcylCoA_DH/ox_N"/>
</dbReference>
<feature type="domain" description="Acyl-CoA dehydrogenase/oxidase C-terminal" evidence="7">
    <location>
        <begin position="245"/>
        <end position="398"/>
    </location>
</feature>
<dbReference type="PANTHER" id="PTHR43884">
    <property type="entry name" value="ACYL-COA DEHYDROGENASE"/>
    <property type="match status" value="1"/>
</dbReference>
<dbReference type="InterPro" id="IPR036250">
    <property type="entry name" value="AcylCo_DH-like_C"/>
</dbReference>
<dbReference type="InterPro" id="IPR006089">
    <property type="entry name" value="Acyl-CoA_DH_CS"/>
</dbReference>
<dbReference type="GO" id="GO:0050660">
    <property type="term" value="F:flavin adenine dinucleotide binding"/>
    <property type="evidence" value="ECO:0007669"/>
    <property type="project" value="InterPro"/>
</dbReference>
<proteinExistence type="inferred from homology"/>
<dbReference type="InterPro" id="IPR037069">
    <property type="entry name" value="AcylCoA_DH/ox_N_sf"/>
</dbReference>
<dbReference type="InterPro" id="IPR006091">
    <property type="entry name" value="Acyl-CoA_Oxase/DH_mid-dom"/>
</dbReference>
<evidence type="ECO:0000256" key="1">
    <source>
        <dbReference type="ARBA" id="ARBA00001974"/>
    </source>
</evidence>
<dbReference type="InterPro" id="IPR009100">
    <property type="entry name" value="AcylCoA_DH/oxidase_NM_dom_sf"/>
</dbReference>
<dbReference type="Proteomes" id="UP000007947">
    <property type="component" value="Chromosome"/>
</dbReference>
<dbReference type="Pfam" id="PF00441">
    <property type="entry name" value="Acyl-CoA_dh_1"/>
    <property type="match status" value="1"/>
</dbReference>
<evidence type="ECO:0000256" key="4">
    <source>
        <dbReference type="ARBA" id="ARBA00022827"/>
    </source>
</evidence>
<dbReference type="InterPro" id="IPR046373">
    <property type="entry name" value="Acyl-CoA_Oxase/DH_mid-dom_sf"/>
</dbReference>
<dbReference type="KEGG" id="mph:MLP_09740"/>
<evidence type="ECO:0000313" key="11">
    <source>
        <dbReference type="Proteomes" id="UP000007947"/>
    </source>
</evidence>
<evidence type="ECO:0000256" key="6">
    <source>
        <dbReference type="RuleBase" id="RU362125"/>
    </source>
</evidence>
<gene>
    <name evidence="10" type="primary">fadE</name>
    <name evidence="10" type="ordered locus">MLP_09740</name>
</gene>
<dbReference type="Gene3D" id="1.20.140.10">
    <property type="entry name" value="Butyryl-CoA Dehydrogenase, subunit A, domain 3"/>
    <property type="match status" value="1"/>
</dbReference>
<dbReference type="FunFam" id="2.40.110.10:FF:000001">
    <property type="entry name" value="Acyl-CoA dehydrogenase, mitochondrial"/>
    <property type="match status" value="1"/>
</dbReference>
<dbReference type="OrthoDB" id="3808885at2"/>
<dbReference type="HOGENOM" id="CLU_018204_0_2_11"/>
<feature type="domain" description="Acyl-CoA dehydrogenase/oxidase N-terminal" evidence="9">
    <location>
        <begin position="32"/>
        <end position="132"/>
    </location>
</feature>
<keyword evidence="4 6" id="KW-0274">FAD</keyword>
<evidence type="ECO:0000256" key="3">
    <source>
        <dbReference type="ARBA" id="ARBA00022630"/>
    </source>
</evidence>
<evidence type="ECO:0000256" key="5">
    <source>
        <dbReference type="ARBA" id="ARBA00023002"/>
    </source>
</evidence>
<accession>F5XMR5</accession>
<dbReference type="SUPFAM" id="SSF47203">
    <property type="entry name" value="Acyl-CoA dehydrogenase C-terminal domain-like"/>
    <property type="match status" value="1"/>
</dbReference>
<dbReference type="STRING" id="1032480.MLP_09740"/>
<keyword evidence="5 6" id="KW-0560">Oxidoreductase</keyword>
<evidence type="ECO:0000313" key="10">
    <source>
        <dbReference type="EMBL" id="BAK33988.1"/>
    </source>
</evidence>
<dbReference type="PROSITE" id="PS00072">
    <property type="entry name" value="ACYL_COA_DH_1"/>
    <property type="match status" value="1"/>
</dbReference>
<dbReference type="SUPFAM" id="SSF56645">
    <property type="entry name" value="Acyl-CoA dehydrogenase NM domain-like"/>
    <property type="match status" value="1"/>
</dbReference>
<evidence type="ECO:0000259" key="9">
    <source>
        <dbReference type="Pfam" id="PF02771"/>
    </source>
</evidence>
<dbReference type="Pfam" id="PF02771">
    <property type="entry name" value="Acyl-CoA_dh_N"/>
    <property type="match status" value="1"/>
</dbReference>
<evidence type="ECO:0000259" key="8">
    <source>
        <dbReference type="Pfam" id="PF02770"/>
    </source>
</evidence>
<dbReference type="GO" id="GO:0003995">
    <property type="term" value="F:acyl-CoA dehydrogenase activity"/>
    <property type="evidence" value="ECO:0007669"/>
    <property type="project" value="InterPro"/>
</dbReference>